<keyword evidence="2" id="KW-1185">Reference proteome</keyword>
<gene>
    <name evidence="1" type="ORF">GCM10023081_07620</name>
</gene>
<dbReference type="EMBL" id="BAABEO010000008">
    <property type="protein sequence ID" value="GAA3671749.1"/>
    <property type="molecule type" value="Genomic_DNA"/>
</dbReference>
<dbReference type="Proteomes" id="UP001500752">
    <property type="component" value="Unassembled WGS sequence"/>
</dbReference>
<evidence type="ECO:0000313" key="2">
    <source>
        <dbReference type="Proteomes" id="UP001500752"/>
    </source>
</evidence>
<accession>A0ABP7BWM3</accession>
<protein>
    <submittedName>
        <fullName evidence="1">Uncharacterized protein</fullName>
    </submittedName>
</protein>
<comment type="caution">
    <text evidence="1">The sequence shown here is derived from an EMBL/GenBank/DDBJ whole genome shotgun (WGS) entry which is preliminary data.</text>
</comment>
<evidence type="ECO:0000313" key="1">
    <source>
        <dbReference type="EMBL" id="GAA3671749.1"/>
    </source>
</evidence>
<reference evidence="2" key="1">
    <citation type="journal article" date="2019" name="Int. J. Syst. Evol. Microbiol.">
        <title>The Global Catalogue of Microorganisms (GCM) 10K type strain sequencing project: providing services to taxonomists for standard genome sequencing and annotation.</title>
        <authorList>
            <consortium name="The Broad Institute Genomics Platform"/>
            <consortium name="The Broad Institute Genome Sequencing Center for Infectious Disease"/>
            <person name="Wu L."/>
            <person name="Ma J."/>
        </authorList>
    </citation>
    <scope>NUCLEOTIDE SEQUENCE [LARGE SCALE GENOMIC DNA]</scope>
    <source>
        <strain evidence="2">JCM 30742</strain>
    </source>
</reference>
<organism evidence="1 2">
    <name type="scientific">Arthrobacter ginkgonis</name>
    <dbReference type="NCBI Taxonomy" id="1630594"/>
    <lineage>
        <taxon>Bacteria</taxon>
        <taxon>Bacillati</taxon>
        <taxon>Actinomycetota</taxon>
        <taxon>Actinomycetes</taxon>
        <taxon>Micrococcales</taxon>
        <taxon>Micrococcaceae</taxon>
        <taxon>Arthrobacter</taxon>
    </lineage>
</organism>
<name>A0ABP7BWM3_9MICC</name>
<proteinExistence type="predicted"/>
<sequence>MSYSWVFALVLLAGLSGLILVAFGLPSAVKLVRHLSYPVLTVRCTARQLHGRLWAAKSDTVVAAAKRGLIARAGHHGNGGNCSRGRSRHGIPVRYRYAMPSTTRRWSPKG</sequence>